<protein>
    <submittedName>
        <fullName evidence="3">Prepilin-type N-terminal cleavage/methylation domain-containing protein</fullName>
    </submittedName>
</protein>
<accession>A0A831UF19</accession>
<dbReference type="InterPro" id="IPR045584">
    <property type="entry name" value="Pilin-like"/>
</dbReference>
<gene>
    <name evidence="3" type="ORF">ENQ87_02575</name>
</gene>
<keyword evidence="2" id="KW-0812">Transmembrane</keyword>
<dbReference type="Pfam" id="PF07963">
    <property type="entry name" value="N_methyl"/>
    <property type="match status" value="1"/>
</dbReference>
<dbReference type="PROSITE" id="PS00409">
    <property type="entry name" value="PROKAR_NTER_METHYL"/>
    <property type="match status" value="1"/>
</dbReference>
<organism evidence="3">
    <name type="scientific">Geobacter metallireducens</name>
    <dbReference type="NCBI Taxonomy" id="28232"/>
    <lineage>
        <taxon>Bacteria</taxon>
        <taxon>Pseudomonadati</taxon>
        <taxon>Thermodesulfobacteriota</taxon>
        <taxon>Desulfuromonadia</taxon>
        <taxon>Geobacterales</taxon>
        <taxon>Geobacteraceae</taxon>
        <taxon>Geobacter</taxon>
    </lineage>
</organism>
<feature type="transmembrane region" description="Helical" evidence="2">
    <location>
        <begin position="58"/>
        <end position="80"/>
    </location>
</feature>
<dbReference type="EMBL" id="DSOV01000008">
    <property type="protein sequence ID" value="HEN41254.1"/>
    <property type="molecule type" value="Genomic_DNA"/>
</dbReference>
<evidence type="ECO:0000256" key="2">
    <source>
        <dbReference type="SAM" id="Phobius"/>
    </source>
</evidence>
<evidence type="ECO:0000256" key="1">
    <source>
        <dbReference type="SAM" id="MobiDB-lite"/>
    </source>
</evidence>
<keyword evidence="2" id="KW-0472">Membrane</keyword>
<reference evidence="3" key="1">
    <citation type="journal article" date="2020" name="mSystems">
        <title>Genome- and Community-Level Interaction Insights into Carbon Utilization and Element Cycling Functions of Hydrothermarchaeota in Hydrothermal Sediment.</title>
        <authorList>
            <person name="Zhou Z."/>
            <person name="Liu Y."/>
            <person name="Xu W."/>
            <person name="Pan J."/>
            <person name="Luo Z.H."/>
            <person name="Li M."/>
        </authorList>
    </citation>
    <scope>NUCLEOTIDE SEQUENCE [LARGE SCALE GENOMIC DNA]</scope>
    <source>
        <strain evidence="3">SpSt-349</strain>
    </source>
</reference>
<feature type="region of interest" description="Disordered" evidence="1">
    <location>
        <begin position="344"/>
        <end position="363"/>
    </location>
</feature>
<name>A0A831UF19_GEOME</name>
<dbReference type="AlphaFoldDB" id="A0A831UF19"/>
<dbReference type="InterPro" id="IPR012902">
    <property type="entry name" value="N_methyl_site"/>
</dbReference>
<evidence type="ECO:0000313" key="3">
    <source>
        <dbReference type="EMBL" id="HEN41254.1"/>
    </source>
</evidence>
<comment type="caution">
    <text evidence="3">The sequence shown here is derived from an EMBL/GenBank/DDBJ whole genome shotgun (WGS) entry which is preliminary data.</text>
</comment>
<keyword evidence="2" id="KW-1133">Transmembrane helix</keyword>
<dbReference type="SUPFAM" id="SSF54523">
    <property type="entry name" value="Pili subunits"/>
    <property type="match status" value="1"/>
</dbReference>
<sequence length="386" mass="41830">MADIVSRRHEGRDGQGVVAAGRLQENKGFHRDKAERVLAVAGVSLNARTCRREGGYTLVEILVVIGILAVVSAGISAVFITGQQEYGVREATIRMQQQARLAMGDMEREIKNAGYGLMDLGSLAINVYKGGSIPSWQVVEAADGGNDPDTISFLYSGAETDVGYDLIVSEDHPTSSALMRISAVGSVPPSRTITDDFAVGDLFLVYDPDDPDKPASRFEATTVGEPDQIHHNPGTINPPGGFIGVQYGVGSKVLNLRRMQAKRVSYFVDGRQNLIKTVEDLSLVDPPANRQSRIVAAGVEDLQLRYQFKDGTWKNAGDAGFDVRNLRAVQVSIIVRTEKPDPRYPGQSLRLTGSYGNGGPKNSAGYRRMSMSTIISVRNLAFRDKG</sequence>
<dbReference type="NCBIfam" id="TIGR02532">
    <property type="entry name" value="IV_pilin_GFxxxE"/>
    <property type="match status" value="1"/>
</dbReference>
<proteinExistence type="predicted"/>